<dbReference type="InterPro" id="IPR001123">
    <property type="entry name" value="LeuE-type"/>
</dbReference>
<dbReference type="Pfam" id="PF01810">
    <property type="entry name" value="LysE"/>
    <property type="match status" value="1"/>
</dbReference>
<dbReference type="EMBL" id="JACHBS010000001">
    <property type="protein sequence ID" value="MBB5618104.1"/>
    <property type="molecule type" value="Genomic_DNA"/>
</dbReference>
<sequence>MLDALVAGVLAGYAIAIPVGAIAALLITLGAQHGARVAAGGALGAATVDGLYATVAVTAGAVIAPIIATVEEPLRWISVAVLVVLGVMLARPAFRRRTAPVAAATLDDTAPPPVDDATDARATPRVRTTTFRRLFVTVGALTLVNPVTVIYFAALVGSSTLAVDAAPVERIVFVLAAFAASLSWQLLLTTAGSLVGRVLTGPTGARVTALVGGALVIALAVRAALAP</sequence>
<keyword evidence="2" id="KW-1003">Cell membrane</keyword>
<evidence type="ECO:0000256" key="1">
    <source>
        <dbReference type="ARBA" id="ARBA00004651"/>
    </source>
</evidence>
<comment type="subcellular location">
    <subcellularLocation>
        <location evidence="1">Cell membrane</location>
        <topology evidence="1">Multi-pass membrane protein</topology>
    </subcellularLocation>
</comment>
<dbReference type="GO" id="GO:0005886">
    <property type="term" value="C:plasma membrane"/>
    <property type="evidence" value="ECO:0007669"/>
    <property type="project" value="UniProtKB-SubCell"/>
</dbReference>
<dbReference type="OrthoDB" id="5149571at2"/>
<proteinExistence type="predicted"/>
<dbReference type="Proteomes" id="UP000552883">
    <property type="component" value="Unassembled WGS sequence"/>
</dbReference>
<feature type="transmembrane region" description="Helical" evidence="6">
    <location>
        <begin position="207"/>
        <end position="225"/>
    </location>
</feature>
<accession>A0A840XA87</accession>
<dbReference type="RefSeq" id="WP_153982134.1">
    <property type="nucleotide sequence ID" value="NZ_BAAANZ010000004.1"/>
</dbReference>
<keyword evidence="3 6" id="KW-0812">Transmembrane</keyword>
<evidence type="ECO:0000256" key="4">
    <source>
        <dbReference type="ARBA" id="ARBA00022989"/>
    </source>
</evidence>
<feature type="transmembrane region" description="Helical" evidence="6">
    <location>
        <begin position="171"/>
        <end position="195"/>
    </location>
</feature>
<dbReference type="PANTHER" id="PTHR30086">
    <property type="entry name" value="ARGININE EXPORTER PROTEIN ARGO"/>
    <property type="match status" value="1"/>
</dbReference>
<protein>
    <submittedName>
        <fullName evidence="7">Arginine exporter protein ArgO</fullName>
    </submittedName>
</protein>
<evidence type="ECO:0000256" key="3">
    <source>
        <dbReference type="ARBA" id="ARBA00022692"/>
    </source>
</evidence>
<reference evidence="7 8" key="1">
    <citation type="submission" date="2020-08" db="EMBL/GenBank/DDBJ databases">
        <title>Sequencing the genomes of 1000 actinobacteria strains.</title>
        <authorList>
            <person name="Klenk H.-P."/>
        </authorList>
    </citation>
    <scope>NUCLEOTIDE SEQUENCE [LARGE SCALE GENOMIC DNA]</scope>
    <source>
        <strain evidence="7 8">DSM 23889</strain>
    </source>
</reference>
<evidence type="ECO:0000313" key="8">
    <source>
        <dbReference type="Proteomes" id="UP000552883"/>
    </source>
</evidence>
<gene>
    <name evidence="7" type="ORF">BJ959_001600</name>
</gene>
<evidence type="ECO:0000313" key="7">
    <source>
        <dbReference type="EMBL" id="MBB5618104.1"/>
    </source>
</evidence>
<evidence type="ECO:0000256" key="6">
    <source>
        <dbReference type="SAM" id="Phobius"/>
    </source>
</evidence>
<dbReference type="GO" id="GO:0015171">
    <property type="term" value="F:amino acid transmembrane transporter activity"/>
    <property type="evidence" value="ECO:0007669"/>
    <property type="project" value="TreeGrafter"/>
</dbReference>
<organism evidence="7 8">
    <name type="scientific">Microcella frigidaquae</name>
    <dbReference type="NCBI Taxonomy" id="424758"/>
    <lineage>
        <taxon>Bacteria</taxon>
        <taxon>Bacillati</taxon>
        <taxon>Actinomycetota</taxon>
        <taxon>Actinomycetes</taxon>
        <taxon>Micrococcales</taxon>
        <taxon>Microbacteriaceae</taxon>
        <taxon>Microcella</taxon>
    </lineage>
</organism>
<evidence type="ECO:0000256" key="2">
    <source>
        <dbReference type="ARBA" id="ARBA00022475"/>
    </source>
</evidence>
<dbReference type="PANTHER" id="PTHR30086:SF20">
    <property type="entry name" value="ARGININE EXPORTER PROTEIN ARGO-RELATED"/>
    <property type="match status" value="1"/>
</dbReference>
<feature type="transmembrane region" description="Helical" evidence="6">
    <location>
        <begin position="50"/>
        <end position="68"/>
    </location>
</feature>
<feature type="transmembrane region" description="Helical" evidence="6">
    <location>
        <begin position="6"/>
        <end position="29"/>
    </location>
</feature>
<keyword evidence="4 6" id="KW-1133">Transmembrane helix</keyword>
<keyword evidence="5 6" id="KW-0472">Membrane</keyword>
<dbReference type="AlphaFoldDB" id="A0A840XA87"/>
<name>A0A840XA87_9MICO</name>
<feature type="transmembrane region" description="Helical" evidence="6">
    <location>
        <begin position="134"/>
        <end position="156"/>
    </location>
</feature>
<evidence type="ECO:0000256" key="5">
    <source>
        <dbReference type="ARBA" id="ARBA00023136"/>
    </source>
</evidence>
<keyword evidence="8" id="KW-1185">Reference proteome</keyword>
<comment type="caution">
    <text evidence="7">The sequence shown here is derived from an EMBL/GenBank/DDBJ whole genome shotgun (WGS) entry which is preliminary data.</text>
</comment>
<feature type="transmembrane region" description="Helical" evidence="6">
    <location>
        <begin position="74"/>
        <end position="90"/>
    </location>
</feature>